<feature type="binding site" evidence="7">
    <location>
        <position position="24"/>
    </location>
    <ligand>
        <name>(6S)-5-formyl-5,6,7,8-tetrahydrofolate</name>
        <dbReference type="ChEBI" id="CHEBI:57457"/>
    </ligand>
</feature>
<dbReference type="Gene3D" id="3.30.1360.120">
    <property type="entry name" value="Probable tRNA modification gtpase trme, domain 1"/>
    <property type="match status" value="1"/>
</dbReference>
<feature type="binding site" evidence="7">
    <location>
        <position position="230"/>
    </location>
    <ligand>
        <name>Mg(2+)</name>
        <dbReference type="ChEBI" id="CHEBI:18420"/>
    </ligand>
</feature>
<feature type="binding site" evidence="7">
    <location>
        <position position="245"/>
    </location>
    <ligand>
        <name>K(+)</name>
        <dbReference type="ChEBI" id="CHEBI:29103"/>
    </ligand>
</feature>
<dbReference type="Pfam" id="PF10396">
    <property type="entry name" value="TrmE_N"/>
    <property type="match status" value="1"/>
</dbReference>
<dbReference type="CDD" id="cd04164">
    <property type="entry name" value="trmE"/>
    <property type="match status" value="1"/>
</dbReference>
<feature type="binding site" evidence="7">
    <location>
        <begin position="372"/>
        <end position="374"/>
    </location>
    <ligand>
        <name>GTP</name>
        <dbReference type="ChEBI" id="CHEBI:37565"/>
    </ligand>
</feature>
<dbReference type="Gene3D" id="3.40.50.300">
    <property type="entry name" value="P-loop containing nucleotide triphosphate hydrolases"/>
    <property type="match status" value="1"/>
</dbReference>
<dbReference type="Pfam" id="PF12631">
    <property type="entry name" value="MnmE_helical"/>
    <property type="match status" value="1"/>
</dbReference>
<dbReference type="InterPro" id="IPR027417">
    <property type="entry name" value="P-loop_NTPase"/>
</dbReference>
<dbReference type="eggNOG" id="COG0486">
    <property type="taxonomic scope" value="Bacteria"/>
</dbReference>
<dbReference type="Gene3D" id="1.20.120.430">
    <property type="entry name" value="tRNA modification GTPase MnmE domain 2"/>
    <property type="match status" value="1"/>
</dbReference>
<dbReference type="InterPro" id="IPR018948">
    <property type="entry name" value="GTP-bd_TrmE_N"/>
</dbReference>
<dbReference type="NCBIfam" id="NF003661">
    <property type="entry name" value="PRK05291.1-3"/>
    <property type="match status" value="1"/>
</dbReference>
<evidence type="ECO:0000313" key="11">
    <source>
        <dbReference type="Proteomes" id="UP000003303"/>
    </source>
</evidence>
<sequence>MIHDLSETICAPATALGGGLAVIRISGSLVPQIAETLLGKRLAPREATTAGLRIDGQLIDLVVATYFAAPHSYTGEEVVELSCHASPFIVRSILEWIAHQKGCRMADPGEFTRRALAHGKLDLAEAEAVADLIAATTATQHKMAMEQHTGRLSHLLNELRATLLRFAGLLELELDFSEEDVAFADRTTLAETLATIQHQLRLLTQSFSTGQELQQGIPTAIIGAPNVGKSSLLNALLQHERAIVSDIPGTTRDTVEGRLTIRGTLFRLIDTAGLRQTTDLVEQLGIERSYQQISSARLILWVIAPPLPTWDELETQLGELLPLTSPDSTLILLLNKRDLLTEREVTDWLSHCSDQLQRITDKRHTTPPLAISARAAQGIEALEELMVTNTHTLHSNEETVMLYNLRHYEALTKASHALELVSEGLHNGLTSDLITPYLREAIEEIGLVTGASITSDEVLGYIFSHFCIGK</sequence>
<keyword evidence="7" id="KW-0479">Metal-binding</keyword>
<keyword evidence="7" id="KW-0378">Hydrolase</keyword>
<proteinExistence type="inferred from homology"/>
<evidence type="ECO:0000256" key="6">
    <source>
        <dbReference type="ARBA" id="ARBA00023134"/>
    </source>
</evidence>
<dbReference type="OrthoDB" id="9805918at2"/>
<comment type="caution">
    <text evidence="7">Lacks conserved residue(s) required for the propagation of feature annotation.</text>
</comment>
<dbReference type="PANTHER" id="PTHR42714:SF2">
    <property type="entry name" value="TRNA MODIFICATION GTPASE GTPBP3, MITOCHONDRIAL"/>
    <property type="match status" value="1"/>
</dbReference>
<feature type="binding site" evidence="7">
    <location>
        <position position="120"/>
    </location>
    <ligand>
        <name>(6S)-5-formyl-5,6,7,8-tetrahydrofolate</name>
        <dbReference type="ChEBI" id="CHEBI:57457"/>
    </ligand>
</feature>
<feature type="binding site" evidence="7">
    <location>
        <position position="251"/>
    </location>
    <ligand>
        <name>Mg(2+)</name>
        <dbReference type="ChEBI" id="CHEBI:18420"/>
    </ligand>
</feature>
<comment type="subcellular location">
    <subcellularLocation>
        <location evidence="7">Cytoplasm</location>
    </subcellularLocation>
</comment>
<dbReference type="EC" id="3.6.-.-" evidence="7"/>
<dbReference type="InterPro" id="IPR025867">
    <property type="entry name" value="MnmE_helical"/>
</dbReference>
<protein>
    <recommendedName>
        <fullName evidence="7">tRNA modification GTPase MnmE</fullName>
        <ecNumber evidence="7">3.6.-.-</ecNumber>
    </recommendedName>
</protein>
<feature type="domain" description="TrmE-type G" evidence="9">
    <location>
        <begin position="216"/>
        <end position="391"/>
    </location>
</feature>
<dbReference type="GO" id="GO:0030488">
    <property type="term" value="P:tRNA methylation"/>
    <property type="evidence" value="ECO:0007669"/>
    <property type="project" value="TreeGrafter"/>
</dbReference>
<comment type="cofactor">
    <cofactor evidence="7">
        <name>K(+)</name>
        <dbReference type="ChEBI" id="CHEBI:29103"/>
    </cofactor>
    <text evidence="7">Binds 1 potassium ion per subunit.</text>
</comment>
<dbReference type="InterPro" id="IPR005225">
    <property type="entry name" value="Small_GTP-bd"/>
</dbReference>
<dbReference type="NCBIfam" id="TIGR00231">
    <property type="entry name" value="small_GTP"/>
    <property type="match status" value="1"/>
</dbReference>
<dbReference type="GO" id="GO:0005525">
    <property type="term" value="F:GTP binding"/>
    <property type="evidence" value="ECO:0007669"/>
    <property type="project" value="UniProtKB-UniRule"/>
</dbReference>
<dbReference type="SUPFAM" id="SSF116878">
    <property type="entry name" value="TrmE connector domain"/>
    <property type="match status" value="1"/>
</dbReference>
<dbReference type="InterPro" id="IPR006073">
    <property type="entry name" value="GTP-bd"/>
</dbReference>
<dbReference type="CDD" id="cd14858">
    <property type="entry name" value="TrmE_N"/>
    <property type="match status" value="1"/>
</dbReference>
<gene>
    <name evidence="7" type="primary">mnmE</name>
    <name evidence="7 10" type="synonym">trmE</name>
    <name evidence="10" type="ORF">PORUE0001_0396</name>
</gene>
<feature type="binding site" evidence="7">
    <location>
        <position position="250"/>
    </location>
    <ligand>
        <name>K(+)</name>
        <dbReference type="ChEBI" id="CHEBI:29103"/>
    </ligand>
</feature>
<keyword evidence="3 7" id="KW-0547">Nucleotide-binding</keyword>
<evidence type="ECO:0000256" key="5">
    <source>
        <dbReference type="ARBA" id="ARBA00022958"/>
    </source>
</evidence>
<dbReference type="InterPro" id="IPR031168">
    <property type="entry name" value="G_TrmE"/>
</dbReference>
<evidence type="ECO:0000313" key="10">
    <source>
        <dbReference type="EMBL" id="EEK16328.1"/>
    </source>
</evidence>
<keyword evidence="5 7" id="KW-0630">Potassium</keyword>
<keyword evidence="4 7" id="KW-0460">Magnesium</keyword>
<dbReference type="SUPFAM" id="SSF52540">
    <property type="entry name" value="P-loop containing nucleoside triphosphate hydrolases"/>
    <property type="match status" value="1"/>
</dbReference>
<comment type="subunit">
    <text evidence="7">Homodimer. Heterotetramer of two MnmE and two MnmG subunits.</text>
</comment>
<comment type="similarity">
    <text evidence="1 7 8">Belongs to the TRAFAC class TrmE-Era-EngA-EngB-Septin-like GTPase superfamily. TrmE GTPase family.</text>
</comment>
<dbReference type="Pfam" id="PF01926">
    <property type="entry name" value="MMR_HSR1"/>
    <property type="match status" value="1"/>
</dbReference>
<feature type="binding site" evidence="7">
    <location>
        <position position="226"/>
    </location>
    <ligand>
        <name>K(+)</name>
        <dbReference type="ChEBI" id="CHEBI:29103"/>
    </ligand>
</feature>
<dbReference type="AlphaFoldDB" id="C2MD75"/>
<name>C2MD75_9PORP</name>
<feature type="binding site" evidence="7">
    <location>
        <position position="470"/>
    </location>
    <ligand>
        <name>(6S)-5-formyl-5,6,7,8-tetrahydrofolate</name>
        <dbReference type="ChEBI" id="CHEBI:57457"/>
    </ligand>
</feature>
<dbReference type="GO" id="GO:0002098">
    <property type="term" value="P:tRNA wobble uridine modification"/>
    <property type="evidence" value="ECO:0007669"/>
    <property type="project" value="TreeGrafter"/>
</dbReference>
<dbReference type="RefSeq" id="WP_007365769.1">
    <property type="nucleotide sequence ID" value="NZ_ACLR01000182.1"/>
</dbReference>
<evidence type="ECO:0000256" key="3">
    <source>
        <dbReference type="ARBA" id="ARBA00022741"/>
    </source>
</evidence>
<evidence type="ECO:0000256" key="8">
    <source>
        <dbReference type="RuleBase" id="RU003313"/>
    </source>
</evidence>
<dbReference type="NCBIfam" id="TIGR00450">
    <property type="entry name" value="mnmE_trmE_thdF"/>
    <property type="match status" value="1"/>
</dbReference>
<dbReference type="GO" id="GO:0003924">
    <property type="term" value="F:GTPase activity"/>
    <property type="evidence" value="ECO:0007669"/>
    <property type="project" value="UniProtKB-UniRule"/>
</dbReference>
<feature type="binding site" evidence="7">
    <location>
        <position position="247"/>
    </location>
    <ligand>
        <name>K(+)</name>
        <dbReference type="ChEBI" id="CHEBI:29103"/>
    </ligand>
</feature>
<dbReference type="HAMAP" id="MF_00379">
    <property type="entry name" value="GTPase_MnmE"/>
    <property type="match status" value="1"/>
</dbReference>
<keyword evidence="11" id="KW-1185">Reference proteome</keyword>
<feature type="binding site" evidence="7">
    <location>
        <begin position="245"/>
        <end position="251"/>
    </location>
    <ligand>
        <name>GTP</name>
        <dbReference type="ChEBI" id="CHEBI:37565"/>
    </ligand>
</feature>
<keyword evidence="6 7" id="KW-0342">GTP-binding</keyword>
<evidence type="ECO:0000259" key="9">
    <source>
        <dbReference type="PROSITE" id="PS51709"/>
    </source>
</evidence>
<dbReference type="STRING" id="596327.PORUE0001_0396"/>
<dbReference type="InterPro" id="IPR004520">
    <property type="entry name" value="GTPase_MnmE"/>
</dbReference>
<dbReference type="InterPro" id="IPR027368">
    <property type="entry name" value="MnmE_dom2"/>
</dbReference>
<evidence type="ECO:0000256" key="1">
    <source>
        <dbReference type="ARBA" id="ARBA00011043"/>
    </source>
</evidence>
<feature type="binding site" evidence="7">
    <location>
        <begin position="226"/>
        <end position="231"/>
    </location>
    <ligand>
        <name>GTP</name>
        <dbReference type="ChEBI" id="CHEBI:37565"/>
    </ligand>
</feature>
<organism evidence="10 11">
    <name type="scientific">Porphyromonas uenonis 60-3</name>
    <dbReference type="NCBI Taxonomy" id="596327"/>
    <lineage>
        <taxon>Bacteria</taxon>
        <taxon>Pseudomonadati</taxon>
        <taxon>Bacteroidota</taxon>
        <taxon>Bacteroidia</taxon>
        <taxon>Bacteroidales</taxon>
        <taxon>Porphyromonadaceae</taxon>
        <taxon>Porphyromonas</taxon>
    </lineage>
</organism>
<dbReference type="GO" id="GO:0005829">
    <property type="term" value="C:cytosol"/>
    <property type="evidence" value="ECO:0007669"/>
    <property type="project" value="TreeGrafter"/>
</dbReference>
<accession>C2MD75</accession>
<feature type="binding site" evidence="7">
    <location>
        <position position="80"/>
    </location>
    <ligand>
        <name>(6S)-5-formyl-5,6,7,8-tetrahydrofolate</name>
        <dbReference type="ChEBI" id="CHEBI:57457"/>
    </ligand>
</feature>
<dbReference type="GO" id="GO:0046872">
    <property type="term" value="F:metal ion binding"/>
    <property type="evidence" value="ECO:0007669"/>
    <property type="project" value="UniProtKB-KW"/>
</dbReference>
<dbReference type="PANTHER" id="PTHR42714">
    <property type="entry name" value="TRNA MODIFICATION GTPASE GTPBP3"/>
    <property type="match status" value="1"/>
</dbReference>
<dbReference type="PROSITE" id="PS51709">
    <property type="entry name" value="G_TRME"/>
    <property type="match status" value="1"/>
</dbReference>
<evidence type="ECO:0000256" key="4">
    <source>
        <dbReference type="ARBA" id="ARBA00022842"/>
    </source>
</evidence>
<dbReference type="Proteomes" id="UP000003303">
    <property type="component" value="Unassembled WGS sequence"/>
</dbReference>
<comment type="caution">
    <text evidence="10">The sequence shown here is derived from an EMBL/GenBank/DDBJ whole genome shotgun (WGS) entry which is preliminary data.</text>
</comment>
<keyword evidence="2 7" id="KW-0819">tRNA processing</keyword>
<evidence type="ECO:0000256" key="7">
    <source>
        <dbReference type="HAMAP-Rule" id="MF_00379"/>
    </source>
</evidence>
<dbReference type="InterPro" id="IPR027266">
    <property type="entry name" value="TrmE/GcvT-like"/>
</dbReference>
<reference evidence="10 11" key="1">
    <citation type="submission" date="2009-04" db="EMBL/GenBank/DDBJ databases">
        <authorList>
            <person name="Sebastian Y."/>
            <person name="Madupu R."/>
            <person name="Durkin A.S."/>
            <person name="Torralba M."/>
            <person name="Methe B."/>
            <person name="Sutton G.G."/>
            <person name="Strausberg R.L."/>
            <person name="Nelson K.E."/>
        </authorList>
    </citation>
    <scope>NUCLEOTIDE SEQUENCE [LARGE SCALE GENOMIC DNA]</scope>
    <source>
        <strain evidence="10 11">60-3</strain>
    </source>
</reference>
<evidence type="ECO:0000256" key="2">
    <source>
        <dbReference type="ARBA" id="ARBA00022694"/>
    </source>
</evidence>
<comment type="function">
    <text evidence="7">Exhibits a very high intrinsic GTPase hydrolysis rate. Involved in the addition of a carboxymethylaminomethyl (cmnm) group at the wobble position (U34) of certain tRNAs, forming tRNA-cmnm(5)s(2)U34.</text>
</comment>
<keyword evidence="7" id="KW-0963">Cytoplasm</keyword>
<dbReference type="EMBL" id="ACLR01000182">
    <property type="protein sequence ID" value="EEK16328.1"/>
    <property type="molecule type" value="Genomic_DNA"/>
</dbReference>
<feature type="binding site" evidence="7">
    <location>
        <begin position="270"/>
        <end position="273"/>
    </location>
    <ligand>
        <name>GTP</name>
        <dbReference type="ChEBI" id="CHEBI:37565"/>
    </ligand>
</feature>